<evidence type="ECO:0000259" key="17">
    <source>
        <dbReference type="PROSITE" id="PS51195"/>
    </source>
</evidence>
<evidence type="ECO:0000259" key="16">
    <source>
        <dbReference type="PROSITE" id="PS51194"/>
    </source>
</evidence>
<dbReference type="PROSITE" id="PS51195">
    <property type="entry name" value="Q_MOTIF"/>
    <property type="match status" value="1"/>
</dbReference>
<accession>A0AAN6GKA9</accession>
<feature type="region of interest" description="Disordered" evidence="14">
    <location>
        <begin position="1"/>
        <end position="102"/>
    </location>
</feature>
<feature type="compositionally biased region" description="Basic residues" evidence="14">
    <location>
        <begin position="13"/>
        <end position="26"/>
    </location>
</feature>
<evidence type="ECO:0000256" key="9">
    <source>
        <dbReference type="ARBA" id="ARBA00022840"/>
    </source>
</evidence>
<comment type="subcellular location">
    <subcellularLocation>
        <location evidence="1">Nucleus</location>
        <location evidence="1">Nucleolus</location>
    </subcellularLocation>
</comment>
<dbReference type="InterPro" id="IPR001650">
    <property type="entry name" value="Helicase_C-like"/>
</dbReference>
<keyword evidence="10" id="KW-0539">Nucleus</keyword>
<proteinExistence type="inferred from homology"/>
<dbReference type="GO" id="GO:0005524">
    <property type="term" value="F:ATP binding"/>
    <property type="evidence" value="ECO:0007669"/>
    <property type="project" value="UniProtKB-KW"/>
</dbReference>
<dbReference type="GO" id="GO:0016787">
    <property type="term" value="F:hydrolase activity"/>
    <property type="evidence" value="ECO:0007669"/>
    <property type="project" value="UniProtKB-KW"/>
</dbReference>
<comment type="caution">
    <text evidence="18">The sequence shown here is derived from an EMBL/GenBank/DDBJ whole genome shotgun (WGS) entry which is preliminary data.</text>
</comment>
<keyword evidence="8 13" id="KW-0347">Helicase</keyword>
<feature type="compositionally biased region" description="Basic residues" evidence="14">
    <location>
        <begin position="83"/>
        <end position="93"/>
    </location>
</feature>
<dbReference type="GO" id="GO:0003676">
    <property type="term" value="F:nucleic acid binding"/>
    <property type="evidence" value="ECO:0007669"/>
    <property type="project" value="InterPro"/>
</dbReference>
<evidence type="ECO:0000256" key="12">
    <source>
        <dbReference type="PROSITE-ProRule" id="PRU00552"/>
    </source>
</evidence>
<dbReference type="InterPro" id="IPR014001">
    <property type="entry name" value="Helicase_ATP-bd"/>
</dbReference>
<evidence type="ECO:0000256" key="6">
    <source>
        <dbReference type="ARBA" id="ARBA00022741"/>
    </source>
</evidence>
<evidence type="ECO:0000313" key="19">
    <source>
        <dbReference type="Proteomes" id="UP001176521"/>
    </source>
</evidence>
<evidence type="ECO:0000256" key="13">
    <source>
        <dbReference type="RuleBase" id="RU000492"/>
    </source>
</evidence>
<evidence type="ECO:0000256" key="7">
    <source>
        <dbReference type="ARBA" id="ARBA00022801"/>
    </source>
</evidence>
<dbReference type="InterPro" id="IPR044742">
    <property type="entry name" value="DEAD/DEAH_RhlB"/>
</dbReference>
<evidence type="ECO:0000256" key="14">
    <source>
        <dbReference type="SAM" id="MobiDB-lite"/>
    </source>
</evidence>
<evidence type="ECO:0000256" key="10">
    <source>
        <dbReference type="ARBA" id="ARBA00023242"/>
    </source>
</evidence>
<dbReference type="CDD" id="cd18787">
    <property type="entry name" value="SF2_C_DEAD"/>
    <property type="match status" value="1"/>
</dbReference>
<evidence type="ECO:0000256" key="5">
    <source>
        <dbReference type="ARBA" id="ARBA00022552"/>
    </source>
</evidence>
<dbReference type="AlphaFoldDB" id="A0AAN6GKA9"/>
<protein>
    <recommendedName>
        <fullName evidence="3">RNA helicase</fullName>
        <ecNumber evidence="3">3.6.4.13</ecNumber>
    </recommendedName>
</protein>
<feature type="domain" description="Helicase ATP-binding" evidence="15">
    <location>
        <begin position="185"/>
        <end position="392"/>
    </location>
</feature>
<evidence type="ECO:0000259" key="15">
    <source>
        <dbReference type="PROSITE" id="PS51192"/>
    </source>
</evidence>
<dbReference type="PROSITE" id="PS51192">
    <property type="entry name" value="HELICASE_ATP_BIND_1"/>
    <property type="match status" value="1"/>
</dbReference>
<dbReference type="Pfam" id="PF00270">
    <property type="entry name" value="DEAD"/>
    <property type="match status" value="1"/>
</dbReference>
<gene>
    <name evidence="18" type="primary">DBP3</name>
    <name evidence="18" type="ORF">OC842_000021</name>
</gene>
<evidence type="ECO:0000313" key="18">
    <source>
        <dbReference type="EMBL" id="KAK0541316.1"/>
    </source>
</evidence>
<dbReference type="Proteomes" id="UP001176521">
    <property type="component" value="Unassembled WGS sequence"/>
</dbReference>
<dbReference type="Pfam" id="PF00271">
    <property type="entry name" value="Helicase_C"/>
    <property type="match status" value="1"/>
</dbReference>
<keyword evidence="7 13" id="KW-0378">Hydrolase</keyword>
<dbReference type="SMART" id="SM00487">
    <property type="entry name" value="DEXDc"/>
    <property type="match status" value="1"/>
</dbReference>
<name>A0AAN6GKA9_9BASI</name>
<organism evidence="18 19">
    <name type="scientific">Tilletia horrida</name>
    <dbReference type="NCBI Taxonomy" id="155126"/>
    <lineage>
        <taxon>Eukaryota</taxon>
        <taxon>Fungi</taxon>
        <taxon>Dikarya</taxon>
        <taxon>Basidiomycota</taxon>
        <taxon>Ustilaginomycotina</taxon>
        <taxon>Exobasidiomycetes</taxon>
        <taxon>Tilletiales</taxon>
        <taxon>Tilletiaceae</taxon>
        <taxon>Tilletia</taxon>
    </lineage>
</organism>
<keyword evidence="4" id="KW-0690">Ribosome biogenesis</keyword>
<comment type="function">
    <text evidence="11">ATP-dependent RNA helicase required for 60S ribosomal subunit synthesis. Involved in efficient pre-rRNA processing, predominantly at site A3, which is necessary for the normal formation of 25S and 5.8S rRNAs.</text>
</comment>
<evidence type="ECO:0000256" key="8">
    <source>
        <dbReference type="ARBA" id="ARBA00022806"/>
    </source>
</evidence>
<evidence type="ECO:0000256" key="3">
    <source>
        <dbReference type="ARBA" id="ARBA00012552"/>
    </source>
</evidence>
<dbReference type="GO" id="GO:0003724">
    <property type="term" value="F:RNA helicase activity"/>
    <property type="evidence" value="ECO:0007669"/>
    <property type="project" value="UniProtKB-EC"/>
</dbReference>
<feature type="domain" description="Helicase C-terminal" evidence="16">
    <location>
        <begin position="421"/>
        <end position="575"/>
    </location>
</feature>
<dbReference type="EC" id="3.6.4.13" evidence="3"/>
<sequence length="604" mass="64904">MSTDTAAADKAARKAAKKEAKKRKREAHQQQQQEQEPAQNVEAEADADDEPKPKKKKQKKDKSAVAADTVEEADDKVEDKKSKKDKKDKKSSKKSSSSADAATTATATATAIAPSNAAAARDFLKANNITIEVPDDDDAPASGSKPTPLPMISFAELKPHLQPGLFNALESQGFKQPTPIQACCWPILLAGSDVVGIAETGSGKTFAFGLPALQLIASSSLQSSAGDGKKSKKGKSASAAAAAISMLVVAPTRELAIQTHENLALLATPLGVGSICLYGGVSKHDQIASLRSASPPIRIVVGTPGRILDLARGSGHDGEASALDLSQVQYLVLDEADRMLDKGFEPDIRAIIGLTRSHTHPEGGRHTSMFSATWPPAVRGLAESFMRNPTRVTVGSDELSANRRVSQEVEVLDDGRAKERRLNDILRRIGASGGGRKGGNNDKILIFALYKKEAQRVEQNLRRNGYAVSGIHGDLSQHDRMASLEAFKTAKTPLLVATDVAARGLDIPNVEYVINYTFPLTIEDYVHRIGRTGRGGKTGKSITFFTEEDKAHAGELMRVLKDADQPVPEEMNRFPSTIKKKTHSAFGDHYRELVPGKAKKITFD</sequence>
<evidence type="ECO:0000256" key="4">
    <source>
        <dbReference type="ARBA" id="ARBA00022517"/>
    </source>
</evidence>
<feature type="compositionally biased region" description="Low complexity" evidence="14">
    <location>
        <begin position="29"/>
        <end position="42"/>
    </location>
</feature>
<dbReference type="InterPro" id="IPR014014">
    <property type="entry name" value="RNA_helicase_DEAD_Q_motif"/>
</dbReference>
<dbReference type="Gene3D" id="3.40.50.300">
    <property type="entry name" value="P-loop containing nucleotide triphosphate hydrolases"/>
    <property type="match status" value="2"/>
</dbReference>
<dbReference type="EMBL" id="JAPDMQ010000001">
    <property type="protein sequence ID" value="KAK0541316.1"/>
    <property type="molecule type" value="Genomic_DNA"/>
</dbReference>
<evidence type="ECO:0000256" key="1">
    <source>
        <dbReference type="ARBA" id="ARBA00004604"/>
    </source>
</evidence>
<keyword evidence="6 13" id="KW-0547">Nucleotide-binding</keyword>
<dbReference type="InterPro" id="IPR027417">
    <property type="entry name" value="P-loop_NTPase"/>
</dbReference>
<dbReference type="PANTHER" id="PTHR47958">
    <property type="entry name" value="ATP-DEPENDENT RNA HELICASE DBP3"/>
    <property type="match status" value="1"/>
</dbReference>
<evidence type="ECO:0000256" key="2">
    <source>
        <dbReference type="ARBA" id="ARBA00009334"/>
    </source>
</evidence>
<dbReference type="SMART" id="SM00490">
    <property type="entry name" value="HELICc"/>
    <property type="match status" value="1"/>
</dbReference>
<feature type="domain" description="DEAD-box RNA helicase Q" evidence="17">
    <location>
        <begin position="154"/>
        <end position="182"/>
    </location>
</feature>
<keyword evidence="9 13" id="KW-0067">ATP-binding</keyword>
<evidence type="ECO:0000256" key="11">
    <source>
        <dbReference type="ARBA" id="ARBA00037449"/>
    </source>
</evidence>
<reference evidence="18" key="1">
    <citation type="journal article" date="2023" name="PhytoFront">
        <title>Draft Genome Resources of Seven Strains of Tilletia horrida, Causal Agent of Kernel Smut of Rice.</title>
        <authorList>
            <person name="Khanal S."/>
            <person name="Antony Babu S."/>
            <person name="Zhou X.G."/>
        </authorList>
    </citation>
    <scope>NUCLEOTIDE SEQUENCE</scope>
    <source>
        <strain evidence="18">TX3</strain>
    </source>
</reference>
<dbReference type="FunFam" id="3.40.50.300:FF:000008">
    <property type="entry name" value="ATP-dependent RNA helicase RhlB"/>
    <property type="match status" value="1"/>
</dbReference>
<dbReference type="InterPro" id="IPR000629">
    <property type="entry name" value="RNA-helicase_DEAD-box_CS"/>
</dbReference>
<feature type="short sequence motif" description="Q motif" evidence="12">
    <location>
        <begin position="154"/>
        <end position="182"/>
    </location>
</feature>
<dbReference type="InterPro" id="IPR011545">
    <property type="entry name" value="DEAD/DEAH_box_helicase_dom"/>
</dbReference>
<comment type="similarity">
    <text evidence="2">Belongs to the DEAD box helicase family. DDX5/DBP2 subfamily.</text>
</comment>
<dbReference type="PROSITE" id="PS00039">
    <property type="entry name" value="DEAD_ATP_HELICASE"/>
    <property type="match status" value="1"/>
</dbReference>
<keyword evidence="5" id="KW-0698">rRNA processing</keyword>
<dbReference type="SUPFAM" id="SSF52540">
    <property type="entry name" value="P-loop containing nucleoside triphosphate hydrolases"/>
    <property type="match status" value="1"/>
</dbReference>
<keyword evidence="19" id="KW-1185">Reference proteome</keyword>
<dbReference type="CDD" id="cd00268">
    <property type="entry name" value="DEADc"/>
    <property type="match status" value="1"/>
</dbReference>
<dbReference type="PROSITE" id="PS51194">
    <property type="entry name" value="HELICASE_CTER"/>
    <property type="match status" value="1"/>
</dbReference>